<comment type="caution">
    <text evidence="2">The sequence shown here is derived from an EMBL/GenBank/DDBJ whole genome shotgun (WGS) entry which is preliminary data.</text>
</comment>
<reference evidence="2 3" key="1">
    <citation type="submission" date="2019-02" db="EMBL/GenBank/DDBJ databases">
        <title>Genomic Encyclopedia of Archaeal and Bacterial Type Strains, Phase II (KMG-II): from individual species to whole genera.</title>
        <authorList>
            <person name="Goeker M."/>
        </authorList>
    </citation>
    <scope>NUCLEOTIDE SEQUENCE [LARGE SCALE GENOMIC DNA]</scope>
    <source>
        <strain evidence="2 3">DSM 18328</strain>
    </source>
</reference>
<gene>
    <name evidence="2" type="ORF">BDK88_3623</name>
</gene>
<proteinExistence type="predicted"/>
<name>A0A482Y7I2_9EURY</name>
<dbReference type="Proteomes" id="UP000291097">
    <property type="component" value="Unassembled WGS sequence"/>
</dbReference>
<evidence type="ECO:0000313" key="2">
    <source>
        <dbReference type="EMBL" id="RZV06604.1"/>
    </source>
</evidence>
<organism evidence="2 3">
    <name type="scientific">Natrinema hispanicum</name>
    <dbReference type="NCBI Taxonomy" id="392421"/>
    <lineage>
        <taxon>Archaea</taxon>
        <taxon>Methanobacteriati</taxon>
        <taxon>Methanobacteriota</taxon>
        <taxon>Stenosarchaea group</taxon>
        <taxon>Halobacteria</taxon>
        <taxon>Halobacteriales</taxon>
        <taxon>Natrialbaceae</taxon>
        <taxon>Natrinema</taxon>
    </lineage>
</organism>
<protein>
    <submittedName>
        <fullName evidence="2">Uncharacterized protein</fullName>
    </submittedName>
</protein>
<keyword evidence="1" id="KW-0472">Membrane</keyword>
<evidence type="ECO:0000313" key="3">
    <source>
        <dbReference type="Proteomes" id="UP000291097"/>
    </source>
</evidence>
<sequence length="39" mass="4482">MQSANATFQEVFATWARHSAPWMLLFFVLFTIAGYALML</sequence>
<accession>A0A482Y7I2</accession>
<keyword evidence="1" id="KW-1133">Transmembrane helix</keyword>
<dbReference type="EMBL" id="SHMP01000007">
    <property type="protein sequence ID" value="RZV06604.1"/>
    <property type="molecule type" value="Genomic_DNA"/>
</dbReference>
<feature type="transmembrane region" description="Helical" evidence="1">
    <location>
        <begin position="20"/>
        <end position="38"/>
    </location>
</feature>
<keyword evidence="1" id="KW-0812">Transmembrane</keyword>
<dbReference type="AlphaFoldDB" id="A0A482Y7I2"/>
<evidence type="ECO:0000256" key="1">
    <source>
        <dbReference type="SAM" id="Phobius"/>
    </source>
</evidence>